<keyword evidence="4" id="KW-1185">Reference proteome</keyword>
<evidence type="ECO:0000313" key="4">
    <source>
        <dbReference type="Proteomes" id="UP000270296"/>
    </source>
</evidence>
<gene>
    <name evidence="3" type="ORF">SBAD_LOCUS11620</name>
</gene>
<dbReference type="InterPro" id="IPR004038">
    <property type="entry name" value="Ribosomal_eL8/eL30/eS12/Gad45"/>
</dbReference>
<dbReference type="SUPFAM" id="SSF55315">
    <property type="entry name" value="L30e-like"/>
    <property type="match status" value="1"/>
</dbReference>
<dbReference type="InterPro" id="IPR029064">
    <property type="entry name" value="Ribosomal_eL30-like_sf"/>
</dbReference>
<dbReference type="EMBL" id="UZAM01016049">
    <property type="protein sequence ID" value="VDP41569.1"/>
    <property type="molecule type" value="Genomic_DNA"/>
</dbReference>
<evidence type="ECO:0000259" key="2">
    <source>
        <dbReference type="Pfam" id="PF01248"/>
    </source>
</evidence>
<dbReference type="Gene3D" id="3.30.1330.30">
    <property type="match status" value="1"/>
</dbReference>
<protein>
    <submittedName>
        <fullName evidence="5">Ribosomal_L7Ae domain-containing protein</fullName>
    </submittedName>
</protein>
<evidence type="ECO:0000313" key="3">
    <source>
        <dbReference type="EMBL" id="VDP41569.1"/>
    </source>
</evidence>
<sequence length="123" mass="14070">MTGPPRTSPTSKPPTESSKPNDVVDNFAEELKEAFDKRRMVCGITACLKYLQTCSTDVKACILPVKLYEDVTHHIYYTLIEAYCFQNEIPLHKVDLTNDSFSFLKKLPRRKVVDMILIKSSKK</sequence>
<feature type="domain" description="Ribosomal protein eL8/eL30/eS12/Gadd45" evidence="2">
    <location>
        <begin position="26"/>
        <end position="95"/>
    </location>
</feature>
<dbReference type="Pfam" id="PF01248">
    <property type="entry name" value="Ribosomal_L7Ae"/>
    <property type="match status" value="1"/>
</dbReference>
<feature type="region of interest" description="Disordered" evidence="1">
    <location>
        <begin position="1"/>
        <end position="23"/>
    </location>
</feature>
<dbReference type="Proteomes" id="UP000270296">
    <property type="component" value="Unassembled WGS sequence"/>
</dbReference>
<name>A0A183J6X2_9BILA</name>
<feature type="compositionally biased region" description="Low complexity" evidence="1">
    <location>
        <begin position="1"/>
        <end position="20"/>
    </location>
</feature>
<dbReference type="AlphaFoldDB" id="A0A183J6X2"/>
<organism evidence="5">
    <name type="scientific">Soboliphyme baturini</name>
    <dbReference type="NCBI Taxonomy" id="241478"/>
    <lineage>
        <taxon>Eukaryota</taxon>
        <taxon>Metazoa</taxon>
        <taxon>Ecdysozoa</taxon>
        <taxon>Nematoda</taxon>
        <taxon>Enoplea</taxon>
        <taxon>Dorylaimia</taxon>
        <taxon>Dioctophymatida</taxon>
        <taxon>Dioctophymatoidea</taxon>
        <taxon>Soboliphymatidae</taxon>
        <taxon>Soboliphyme</taxon>
    </lineage>
</organism>
<proteinExistence type="predicted"/>
<accession>A0A183J6X2</accession>
<dbReference type="WBParaSite" id="SBAD_0001200701-mRNA-1">
    <property type="protein sequence ID" value="SBAD_0001200701-mRNA-1"/>
    <property type="gene ID" value="SBAD_0001200701"/>
</dbReference>
<evidence type="ECO:0000256" key="1">
    <source>
        <dbReference type="SAM" id="MobiDB-lite"/>
    </source>
</evidence>
<dbReference type="OrthoDB" id="5976967at2759"/>
<evidence type="ECO:0000313" key="5">
    <source>
        <dbReference type="WBParaSite" id="SBAD_0001200701-mRNA-1"/>
    </source>
</evidence>
<reference evidence="3 4" key="2">
    <citation type="submission" date="2018-11" db="EMBL/GenBank/DDBJ databases">
        <authorList>
            <consortium name="Pathogen Informatics"/>
        </authorList>
    </citation>
    <scope>NUCLEOTIDE SEQUENCE [LARGE SCALE GENOMIC DNA]</scope>
</reference>
<reference evidence="5" key="1">
    <citation type="submission" date="2016-06" db="UniProtKB">
        <authorList>
            <consortium name="WormBaseParasite"/>
        </authorList>
    </citation>
    <scope>IDENTIFICATION</scope>
</reference>